<dbReference type="InterPro" id="IPR053934">
    <property type="entry name" value="HTTM_dom"/>
</dbReference>
<feature type="non-terminal residue" evidence="3">
    <location>
        <position position="1"/>
    </location>
</feature>
<protein>
    <recommendedName>
        <fullName evidence="2">HTTM domain-containing protein</fullName>
    </recommendedName>
</protein>
<keyword evidence="1" id="KW-0472">Membrane</keyword>
<evidence type="ECO:0000313" key="3">
    <source>
        <dbReference type="EMBL" id="CAF1567285.1"/>
    </source>
</evidence>
<dbReference type="Proteomes" id="UP000663845">
    <property type="component" value="Unassembled WGS sequence"/>
</dbReference>
<evidence type="ECO:0000313" key="4">
    <source>
        <dbReference type="Proteomes" id="UP000663845"/>
    </source>
</evidence>
<dbReference type="EMBL" id="CAJNOG010008032">
    <property type="protein sequence ID" value="CAF1567285.1"/>
    <property type="molecule type" value="Genomic_DNA"/>
</dbReference>
<dbReference type="Pfam" id="PF05090">
    <property type="entry name" value="HTTM"/>
    <property type="match status" value="1"/>
</dbReference>
<dbReference type="AlphaFoldDB" id="A0A815Y8D6"/>
<feature type="domain" description="HTTM" evidence="2">
    <location>
        <begin position="1"/>
        <end position="41"/>
    </location>
</feature>
<organism evidence="3 4">
    <name type="scientific">Adineta steineri</name>
    <dbReference type="NCBI Taxonomy" id="433720"/>
    <lineage>
        <taxon>Eukaryota</taxon>
        <taxon>Metazoa</taxon>
        <taxon>Spiralia</taxon>
        <taxon>Gnathifera</taxon>
        <taxon>Rotifera</taxon>
        <taxon>Eurotatoria</taxon>
        <taxon>Bdelloidea</taxon>
        <taxon>Adinetida</taxon>
        <taxon>Adinetidae</taxon>
        <taxon>Adineta</taxon>
    </lineage>
</organism>
<gene>
    <name evidence="3" type="ORF">JYZ213_LOCUS47190</name>
</gene>
<keyword evidence="1" id="KW-1133">Transmembrane helix</keyword>
<feature type="transmembrane region" description="Helical" evidence="1">
    <location>
        <begin position="24"/>
        <end position="49"/>
    </location>
</feature>
<evidence type="ECO:0000259" key="2">
    <source>
        <dbReference type="Pfam" id="PF05090"/>
    </source>
</evidence>
<name>A0A815Y8D6_9BILA</name>
<keyword evidence="1" id="KW-0812">Transmembrane</keyword>
<proteinExistence type="predicted"/>
<accession>A0A815Y8D6</accession>
<comment type="caution">
    <text evidence="3">The sequence shown here is derived from an EMBL/GenBank/DDBJ whole genome shotgun (WGS) entry which is preliminary data.</text>
</comment>
<evidence type="ECO:0000256" key="1">
    <source>
        <dbReference type="SAM" id="Phobius"/>
    </source>
</evidence>
<reference evidence="3" key="1">
    <citation type="submission" date="2021-02" db="EMBL/GenBank/DDBJ databases">
        <authorList>
            <person name="Nowell W R."/>
        </authorList>
    </citation>
    <scope>NUCLEOTIDE SEQUENCE</scope>
</reference>
<sequence>MDTLGEHWVFSPFRSFMTIEQITLILVHVCGLFFDFVGAFLTELLLAIFDFIDGVFGSSGLISS</sequence>